<organism evidence="2 3">
    <name type="scientific">Rubroshorea leprosula</name>
    <dbReference type="NCBI Taxonomy" id="152421"/>
    <lineage>
        <taxon>Eukaryota</taxon>
        <taxon>Viridiplantae</taxon>
        <taxon>Streptophyta</taxon>
        <taxon>Embryophyta</taxon>
        <taxon>Tracheophyta</taxon>
        <taxon>Spermatophyta</taxon>
        <taxon>Magnoliopsida</taxon>
        <taxon>eudicotyledons</taxon>
        <taxon>Gunneridae</taxon>
        <taxon>Pentapetalae</taxon>
        <taxon>rosids</taxon>
        <taxon>malvids</taxon>
        <taxon>Malvales</taxon>
        <taxon>Dipterocarpaceae</taxon>
        <taxon>Rubroshorea</taxon>
    </lineage>
</organism>
<evidence type="ECO:0000313" key="3">
    <source>
        <dbReference type="Proteomes" id="UP001054252"/>
    </source>
</evidence>
<name>A0AAV5K6Y7_9ROSI</name>
<proteinExistence type="predicted"/>
<sequence>MSILSSRITSDPLFSCIITFYVLILLYFPPGFSLKILVSPVFIITASILLSLLWFRANHKFQTESKQIFSKSEEPEFSEEACKLVGHKIEDDSEINKGFDSYELTRSFEETFVEWNVRAPLEVIYEGYEGEEEAVANQNDEKEPARLIERYPSLSLYYPESDSDSSSEADLTVPCEWFSPEKMGFRWEEEDKEGLIEIALDKKELEFHGEEDNLIEIDISTPG</sequence>
<evidence type="ECO:0000313" key="2">
    <source>
        <dbReference type="EMBL" id="GKV19121.1"/>
    </source>
</evidence>
<keyword evidence="1" id="KW-0472">Membrane</keyword>
<feature type="transmembrane region" description="Helical" evidence="1">
    <location>
        <begin position="12"/>
        <end position="30"/>
    </location>
</feature>
<keyword evidence="3" id="KW-1185">Reference proteome</keyword>
<dbReference type="Proteomes" id="UP001054252">
    <property type="component" value="Unassembled WGS sequence"/>
</dbReference>
<accession>A0AAV5K6Y7</accession>
<reference evidence="2 3" key="1">
    <citation type="journal article" date="2021" name="Commun. Biol.">
        <title>The genome of Shorea leprosula (Dipterocarpaceae) highlights the ecological relevance of drought in aseasonal tropical rainforests.</title>
        <authorList>
            <person name="Ng K.K.S."/>
            <person name="Kobayashi M.J."/>
            <person name="Fawcett J.A."/>
            <person name="Hatakeyama M."/>
            <person name="Paape T."/>
            <person name="Ng C.H."/>
            <person name="Ang C.C."/>
            <person name="Tnah L.H."/>
            <person name="Lee C.T."/>
            <person name="Nishiyama T."/>
            <person name="Sese J."/>
            <person name="O'Brien M.J."/>
            <person name="Copetti D."/>
            <person name="Mohd Noor M.I."/>
            <person name="Ong R.C."/>
            <person name="Putra M."/>
            <person name="Sireger I.Z."/>
            <person name="Indrioko S."/>
            <person name="Kosugi Y."/>
            <person name="Izuno A."/>
            <person name="Isagi Y."/>
            <person name="Lee S.L."/>
            <person name="Shimizu K.K."/>
        </authorList>
    </citation>
    <scope>NUCLEOTIDE SEQUENCE [LARGE SCALE GENOMIC DNA]</scope>
    <source>
        <strain evidence="2">214</strain>
    </source>
</reference>
<dbReference type="AlphaFoldDB" id="A0AAV5K6Y7"/>
<dbReference type="EMBL" id="BPVZ01000052">
    <property type="protein sequence ID" value="GKV19121.1"/>
    <property type="molecule type" value="Genomic_DNA"/>
</dbReference>
<keyword evidence="1" id="KW-1133">Transmembrane helix</keyword>
<protein>
    <submittedName>
        <fullName evidence="2">Uncharacterized protein</fullName>
    </submittedName>
</protein>
<comment type="caution">
    <text evidence="2">The sequence shown here is derived from an EMBL/GenBank/DDBJ whole genome shotgun (WGS) entry which is preliminary data.</text>
</comment>
<dbReference type="PANTHER" id="PTHR37746">
    <property type="entry name" value="TRANSMEMBRANE PROTEIN"/>
    <property type="match status" value="1"/>
</dbReference>
<feature type="transmembrane region" description="Helical" evidence="1">
    <location>
        <begin position="36"/>
        <end position="55"/>
    </location>
</feature>
<dbReference type="PANTHER" id="PTHR37746:SF1">
    <property type="entry name" value="TRANSMEMBRANE PROTEIN"/>
    <property type="match status" value="1"/>
</dbReference>
<evidence type="ECO:0000256" key="1">
    <source>
        <dbReference type="SAM" id="Phobius"/>
    </source>
</evidence>
<gene>
    <name evidence="2" type="ORF">SLEP1_g29415</name>
</gene>
<keyword evidence="1" id="KW-0812">Transmembrane</keyword>